<dbReference type="Proteomes" id="UP000199251">
    <property type="component" value="Unassembled WGS sequence"/>
</dbReference>
<proteinExistence type="predicted"/>
<reference evidence="1 2" key="1">
    <citation type="submission" date="2015-03" db="EMBL/GenBank/DDBJ databases">
        <authorList>
            <person name="Urmite Genomes"/>
        </authorList>
    </citation>
    <scope>NUCLEOTIDE SEQUENCE [LARGE SCALE GENOMIC DNA]</scope>
    <source>
        <strain evidence="1 2">CSUR P1491</strain>
    </source>
</reference>
<sequence>MLAGRLSCTDFHAQRAITLMQTQLVWLKEHTEPTRQRVPMRPHANPFTPTVNEEPTISVFTDRAREKITVVSVRSLDYVGVEAPTLVGMHNRIDPQRNPRIYTHAPTLSPATDIFGMQRSAVRISCFHRLAIGLRRNVVRT</sequence>
<evidence type="ECO:0000313" key="1">
    <source>
        <dbReference type="EMBL" id="CQD24673.1"/>
    </source>
</evidence>
<evidence type="ECO:0000313" key="2">
    <source>
        <dbReference type="Proteomes" id="UP000199251"/>
    </source>
</evidence>
<organism evidence="1 2">
    <name type="scientific">Mycobacterium lentiflavum</name>
    <dbReference type="NCBI Taxonomy" id="141349"/>
    <lineage>
        <taxon>Bacteria</taxon>
        <taxon>Bacillati</taxon>
        <taxon>Actinomycetota</taxon>
        <taxon>Actinomycetes</taxon>
        <taxon>Mycobacteriales</taxon>
        <taxon>Mycobacteriaceae</taxon>
        <taxon>Mycobacterium</taxon>
        <taxon>Mycobacterium simiae complex</taxon>
    </lineage>
</organism>
<accession>A0A0E4H319</accession>
<dbReference type="EMBL" id="CTEE01000003">
    <property type="protein sequence ID" value="CQD24673.1"/>
    <property type="molecule type" value="Genomic_DNA"/>
</dbReference>
<protein>
    <submittedName>
        <fullName evidence="1">Uncharacterized protein</fullName>
    </submittedName>
</protein>
<gene>
    <name evidence="1" type="ORF">BN1232_06320</name>
</gene>
<dbReference type="AlphaFoldDB" id="A0A0E4H319"/>
<name>A0A0E4H319_MYCLN</name>